<evidence type="ECO:0000256" key="8">
    <source>
        <dbReference type="ARBA" id="ARBA00022840"/>
    </source>
</evidence>
<dbReference type="InterPro" id="IPR029056">
    <property type="entry name" value="Ribokinase-like"/>
</dbReference>
<keyword evidence="6 11" id="KW-0547">Nucleotide-binding</keyword>
<proteinExistence type="inferred from homology"/>
<evidence type="ECO:0000256" key="11">
    <source>
        <dbReference type="HAMAP-Rule" id="MF_00228"/>
    </source>
</evidence>
<keyword evidence="9 11" id="KW-0460">Magnesium</keyword>
<comment type="catalytic activity">
    <reaction evidence="1 11">
        <text>5-(2-hydroxyethyl)-4-methylthiazole + ATP = 4-methyl-5-(2-phosphooxyethyl)-thiazole + ADP + H(+)</text>
        <dbReference type="Rhea" id="RHEA:24212"/>
        <dbReference type="ChEBI" id="CHEBI:15378"/>
        <dbReference type="ChEBI" id="CHEBI:17957"/>
        <dbReference type="ChEBI" id="CHEBI:30616"/>
        <dbReference type="ChEBI" id="CHEBI:58296"/>
        <dbReference type="ChEBI" id="CHEBI:456216"/>
        <dbReference type="EC" id="2.7.1.50"/>
    </reaction>
</comment>
<keyword evidence="4 11" id="KW-0808">Transferase</keyword>
<comment type="function">
    <text evidence="11">Catalyzes the phosphorylation of the hydroxyl group of 4-methyl-5-beta-hydroxyethylthiazole (THZ).</text>
</comment>
<feature type="binding site" evidence="11">
    <location>
        <position position="189"/>
    </location>
    <ligand>
        <name>substrate</name>
    </ligand>
</feature>
<comment type="cofactor">
    <cofactor evidence="2 11">
        <name>Mg(2+)</name>
        <dbReference type="ChEBI" id="CHEBI:18420"/>
    </cofactor>
</comment>
<evidence type="ECO:0000256" key="7">
    <source>
        <dbReference type="ARBA" id="ARBA00022777"/>
    </source>
</evidence>
<feature type="binding site" evidence="11">
    <location>
        <position position="117"/>
    </location>
    <ligand>
        <name>ATP</name>
        <dbReference type="ChEBI" id="CHEBI:30616"/>
    </ligand>
</feature>
<dbReference type="EMBL" id="JBHUMZ010000022">
    <property type="protein sequence ID" value="MFD2639210.1"/>
    <property type="molecule type" value="Genomic_DNA"/>
</dbReference>
<feature type="binding site" evidence="11">
    <location>
        <position position="162"/>
    </location>
    <ligand>
        <name>ATP</name>
        <dbReference type="ChEBI" id="CHEBI:30616"/>
    </ligand>
</feature>
<comment type="caution">
    <text evidence="12">The sequence shown here is derived from an EMBL/GenBank/DDBJ whole genome shotgun (WGS) entry which is preliminary data.</text>
</comment>
<keyword evidence="13" id="KW-1185">Reference proteome</keyword>
<dbReference type="RefSeq" id="WP_377329043.1">
    <property type="nucleotide sequence ID" value="NZ_JBHUMZ010000022.1"/>
</dbReference>
<sequence>MNSNVIDAVREKSPLIHHITNHVVMNFSANGLLSFGGSPIMAKEEQEVEEIVQVADGLLLNIGTAVEQDYKSMIRAGIKANDRGIPVLFDPVGVGASQFRQANVQKLLKEITPTVIKGNAAEIAYLADVKWKAKGVDAVGDGNVIELAEKAFDRYQCPVVLTGKRDVIVTAGKTVTNKTGHRWLERITGAGCLLGTIITSCISVDGDLQEQLKEAVYFYGLAAEYASQLQHVKGPGTFIPHFIDALSYDLTFLKEATK</sequence>
<keyword evidence="10 11" id="KW-0784">Thiamine biosynthesis</keyword>
<evidence type="ECO:0000313" key="12">
    <source>
        <dbReference type="EMBL" id="MFD2639210.1"/>
    </source>
</evidence>
<dbReference type="PRINTS" id="PR01099">
    <property type="entry name" value="HYETHTZKNASE"/>
</dbReference>
<dbReference type="GO" id="GO:0004417">
    <property type="term" value="F:hydroxyethylthiazole kinase activity"/>
    <property type="evidence" value="ECO:0007669"/>
    <property type="project" value="UniProtKB-EC"/>
</dbReference>
<dbReference type="Proteomes" id="UP001597452">
    <property type="component" value="Unassembled WGS sequence"/>
</dbReference>
<accession>A0ABW5QCI9</accession>
<name>A0ABW5QCI9_9BACI</name>
<dbReference type="InterPro" id="IPR000417">
    <property type="entry name" value="Hyethyz_kinase"/>
</dbReference>
<dbReference type="SUPFAM" id="SSF53613">
    <property type="entry name" value="Ribokinase-like"/>
    <property type="match status" value="1"/>
</dbReference>
<evidence type="ECO:0000256" key="1">
    <source>
        <dbReference type="ARBA" id="ARBA00001771"/>
    </source>
</evidence>
<feature type="binding site" evidence="11">
    <location>
        <position position="41"/>
    </location>
    <ligand>
        <name>substrate</name>
    </ligand>
</feature>
<evidence type="ECO:0000256" key="4">
    <source>
        <dbReference type="ARBA" id="ARBA00022679"/>
    </source>
</evidence>
<evidence type="ECO:0000313" key="13">
    <source>
        <dbReference type="Proteomes" id="UP001597452"/>
    </source>
</evidence>
<evidence type="ECO:0000256" key="6">
    <source>
        <dbReference type="ARBA" id="ARBA00022741"/>
    </source>
</evidence>
<evidence type="ECO:0000256" key="3">
    <source>
        <dbReference type="ARBA" id="ARBA00004868"/>
    </source>
</evidence>
<dbReference type="PIRSF" id="PIRSF000513">
    <property type="entry name" value="Thz_kinase"/>
    <property type="match status" value="1"/>
</dbReference>
<evidence type="ECO:0000256" key="9">
    <source>
        <dbReference type="ARBA" id="ARBA00022842"/>
    </source>
</evidence>
<dbReference type="Gene3D" id="3.40.1190.20">
    <property type="match status" value="1"/>
</dbReference>
<organism evidence="12 13">
    <name type="scientific">Piscibacillus salipiscarius</name>
    <dbReference type="NCBI Taxonomy" id="299480"/>
    <lineage>
        <taxon>Bacteria</taxon>
        <taxon>Bacillati</taxon>
        <taxon>Bacillota</taxon>
        <taxon>Bacilli</taxon>
        <taxon>Bacillales</taxon>
        <taxon>Bacillaceae</taxon>
        <taxon>Piscibacillus</taxon>
    </lineage>
</organism>
<dbReference type="HAMAP" id="MF_00228">
    <property type="entry name" value="Thz_kinase"/>
    <property type="match status" value="1"/>
</dbReference>
<dbReference type="CDD" id="cd01170">
    <property type="entry name" value="THZ_kinase"/>
    <property type="match status" value="1"/>
</dbReference>
<keyword evidence="8 11" id="KW-0067">ATP-binding</keyword>
<comment type="similarity">
    <text evidence="11">Belongs to the Thz kinase family.</text>
</comment>
<evidence type="ECO:0000256" key="10">
    <source>
        <dbReference type="ARBA" id="ARBA00022977"/>
    </source>
</evidence>
<keyword evidence="5 11" id="KW-0479">Metal-binding</keyword>
<evidence type="ECO:0000256" key="2">
    <source>
        <dbReference type="ARBA" id="ARBA00001946"/>
    </source>
</evidence>
<gene>
    <name evidence="11 12" type="primary">thiM</name>
    <name evidence="12" type="ORF">ACFSW4_10065</name>
</gene>
<evidence type="ECO:0000256" key="5">
    <source>
        <dbReference type="ARBA" id="ARBA00022723"/>
    </source>
</evidence>
<protein>
    <recommendedName>
        <fullName evidence="11">Hydroxyethylthiazole kinase</fullName>
        <ecNumber evidence="11">2.7.1.50</ecNumber>
    </recommendedName>
    <alternativeName>
        <fullName evidence="11">4-methyl-5-beta-hydroxyethylthiazole kinase</fullName>
        <shortName evidence="11">TH kinase</shortName>
        <shortName evidence="11">Thz kinase</shortName>
    </alternativeName>
</protein>
<dbReference type="EC" id="2.7.1.50" evidence="11"/>
<comment type="pathway">
    <text evidence="3 11">Cofactor biosynthesis; thiamine diphosphate biosynthesis; 4-methyl-5-(2-phosphoethyl)-thiazole from 5-(2-hydroxyethyl)-4-methylthiazole: step 1/1.</text>
</comment>
<dbReference type="Pfam" id="PF02110">
    <property type="entry name" value="HK"/>
    <property type="match status" value="1"/>
</dbReference>
<reference evidence="13" key="1">
    <citation type="journal article" date="2019" name="Int. J. Syst. Evol. Microbiol.">
        <title>The Global Catalogue of Microorganisms (GCM) 10K type strain sequencing project: providing services to taxonomists for standard genome sequencing and annotation.</title>
        <authorList>
            <consortium name="The Broad Institute Genomics Platform"/>
            <consortium name="The Broad Institute Genome Sequencing Center for Infectious Disease"/>
            <person name="Wu L."/>
            <person name="Ma J."/>
        </authorList>
    </citation>
    <scope>NUCLEOTIDE SEQUENCE [LARGE SCALE GENOMIC DNA]</scope>
    <source>
        <strain evidence="13">TISTR 1571</strain>
    </source>
</reference>
<dbReference type="NCBIfam" id="NF006830">
    <property type="entry name" value="PRK09355.1"/>
    <property type="match status" value="1"/>
</dbReference>
<keyword evidence="7 11" id="KW-0418">Kinase</keyword>